<keyword evidence="5" id="KW-1185">Reference proteome</keyword>
<proteinExistence type="predicted"/>
<protein>
    <recommendedName>
        <fullName evidence="3">DDE Tnp4 domain-containing protein</fullName>
    </recommendedName>
</protein>
<dbReference type="AlphaFoldDB" id="A0A840WF51"/>
<comment type="caution">
    <text evidence="4">The sequence shown here is derived from an EMBL/GenBank/DDBJ whole genome shotgun (WGS) entry which is preliminary data.</text>
</comment>
<evidence type="ECO:0000259" key="3">
    <source>
        <dbReference type="Pfam" id="PF13359"/>
    </source>
</evidence>
<evidence type="ECO:0000313" key="4">
    <source>
        <dbReference type="EMBL" id="MBB5490585.1"/>
    </source>
</evidence>
<dbReference type="GO" id="GO:0046872">
    <property type="term" value="F:metal ion binding"/>
    <property type="evidence" value="ECO:0007669"/>
    <property type="project" value="UniProtKB-KW"/>
</dbReference>
<gene>
    <name evidence="4" type="ORF">HNR07_001722</name>
</gene>
<comment type="cofactor">
    <cofactor evidence="1">
        <name>a divalent metal cation</name>
        <dbReference type="ChEBI" id="CHEBI:60240"/>
    </cofactor>
</comment>
<dbReference type="InterPro" id="IPR027806">
    <property type="entry name" value="HARBI1_dom"/>
</dbReference>
<accession>A0A840WF51</accession>
<keyword evidence="2" id="KW-0479">Metal-binding</keyword>
<feature type="domain" description="DDE Tnp4" evidence="3">
    <location>
        <begin position="106"/>
        <end position="267"/>
    </location>
</feature>
<name>A0A840WF51_9ACTN</name>
<dbReference type="Proteomes" id="UP000579647">
    <property type="component" value="Unassembled WGS sequence"/>
</dbReference>
<evidence type="ECO:0000313" key="5">
    <source>
        <dbReference type="Proteomes" id="UP000579647"/>
    </source>
</evidence>
<dbReference type="Pfam" id="PF13359">
    <property type="entry name" value="DDE_Tnp_4"/>
    <property type="match status" value="1"/>
</dbReference>
<sequence length="275" mass="29652">MVTYRAILDVPREAVLSLARLLAAERALRGTRKGTRALTCYHQAIMVLRHFREGTDPATLARDHGIGRSTGYRYIDEATAVLADQAPHLHDALQQAHEAGVSHLVLDGMVIPTDRCLEKTTSVKGKSIDLWYSGKARHHGGNVQGVMEPDGFPLFISDVEPGSVNDLPAARSHVLGALYAFAAKGLPTLADLGYEGAGIGVITPIKQPSDGSALALDNRALNKLQRGVRCLGERGFALLTQRWRLLQHITASPSKIGGIARAALVLTHFEHGRLA</sequence>
<evidence type="ECO:0000256" key="2">
    <source>
        <dbReference type="ARBA" id="ARBA00022723"/>
    </source>
</evidence>
<dbReference type="EMBL" id="JACHDO010000001">
    <property type="protein sequence ID" value="MBB5490585.1"/>
    <property type="molecule type" value="Genomic_DNA"/>
</dbReference>
<evidence type="ECO:0000256" key="1">
    <source>
        <dbReference type="ARBA" id="ARBA00001968"/>
    </source>
</evidence>
<organism evidence="4 5">
    <name type="scientific">Nocardiopsis metallicus</name>
    <dbReference type="NCBI Taxonomy" id="179819"/>
    <lineage>
        <taxon>Bacteria</taxon>
        <taxon>Bacillati</taxon>
        <taxon>Actinomycetota</taxon>
        <taxon>Actinomycetes</taxon>
        <taxon>Streptosporangiales</taxon>
        <taxon>Nocardiopsidaceae</taxon>
        <taxon>Nocardiopsis</taxon>
    </lineage>
</organism>
<reference evidence="4 5" key="1">
    <citation type="submission" date="2020-08" db="EMBL/GenBank/DDBJ databases">
        <title>Sequencing the genomes of 1000 actinobacteria strains.</title>
        <authorList>
            <person name="Klenk H.-P."/>
        </authorList>
    </citation>
    <scope>NUCLEOTIDE SEQUENCE [LARGE SCALE GENOMIC DNA]</scope>
    <source>
        <strain evidence="4 5">DSM 44598</strain>
    </source>
</reference>